<reference evidence="2 3" key="1">
    <citation type="journal article" date="2016" name="Mol. Biol. Evol.">
        <title>Comparative Genomics of Early-Diverging Mushroom-Forming Fungi Provides Insights into the Origins of Lignocellulose Decay Capabilities.</title>
        <authorList>
            <person name="Nagy L.G."/>
            <person name="Riley R."/>
            <person name="Tritt A."/>
            <person name="Adam C."/>
            <person name="Daum C."/>
            <person name="Floudas D."/>
            <person name="Sun H."/>
            <person name="Yadav J.S."/>
            <person name="Pangilinan J."/>
            <person name="Larsson K.H."/>
            <person name="Matsuura K."/>
            <person name="Barry K."/>
            <person name="Labutti K."/>
            <person name="Kuo R."/>
            <person name="Ohm R.A."/>
            <person name="Bhattacharya S.S."/>
            <person name="Shirouzu T."/>
            <person name="Yoshinaga Y."/>
            <person name="Martin F.M."/>
            <person name="Grigoriev I.V."/>
            <person name="Hibbett D.S."/>
        </authorList>
    </citation>
    <scope>NUCLEOTIDE SEQUENCE [LARGE SCALE GENOMIC DNA]</scope>
    <source>
        <strain evidence="2 3">HHB12733</strain>
    </source>
</reference>
<dbReference type="EMBL" id="KV423996">
    <property type="protein sequence ID" value="KZT55378.1"/>
    <property type="molecule type" value="Genomic_DNA"/>
</dbReference>
<organism evidence="2 3">
    <name type="scientific">Calocera cornea HHB12733</name>
    <dbReference type="NCBI Taxonomy" id="1353952"/>
    <lineage>
        <taxon>Eukaryota</taxon>
        <taxon>Fungi</taxon>
        <taxon>Dikarya</taxon>
        <taxon>Basidiomycota</taxon>
        <taxon>Agaricomycotina</taxon>
        <taxon>Dacrymycetes</taxon>
        <taxon>Dacrymycetales</taxon>
        <taxon>Dacrymycetaceae</taxon>
        <taxon>Calocera</taxon>
    </lineage>
</organism>
<dbReference type="InterPro" id="IPR032675">
    <property type="entry name" value="LRR_dom_sf"/>
</dbReference>
<evidence type="ECO:0000256" key="1">
    <source>
        <dbReference type="SAM" id="MobiDB-lite"/>
    </source>
</evidence>
<accession>A0A165ERB8</accession>
<sequence length="467" mass="54006">MGDIPRERLVYKKALLSALSLKYLPVRDHLEVLEPLISGLHLRSLRVEELVLVSDNRLGEEYSARKHESIFKDKSGLEQLVLVLWHACQELQRLEVSGRPGQLPLPINELVSKYVPNITTLCIKWVAFEYDRLSFERLRNLEIRRVTWRNISTQWVREWGEVLRNVVELEQLVIEDSTTEEGPWKQAYLALTGIERNNTADAPLVVLEDLKVRAPKLRALQLHTATTYMALTFMALLSRTNLSTLSLWVKVTTGDMILTQIGRCWPRLQVLALNLELFPTEQPRRLFRTLTRLKVLEWNENDIIKHLLLDPEPIILPRLKTLRVHTVVLVRSGREHNILDLLSADVWQETAVKKVLFDKAHVLGQLRNCRVQTEDLGQLRVGWFKPCNGFQELREDLEPSWRVYSQSELKEKAFGLRGWQDATSTLGEDTDDESEETPNDATAGHEWARRSSLWSSSRSVRDAVYYG</sequence>
<gene>
    <name evidence="2" type="ORF">CALCODRAFT_354858</name>
</gene>
<evidence type="ECO:0008006" key="4">
    <source>
        <dbReference type="Google" id="ProtNLM"/>
    </source>
</evidence>
<feature type="region of interest" description="Disordered" evidence="1">
    <location>
        <begin position="425"/>
        <end position="448"/>
    </location>
</feature>
<proteinExistence type="predicted"/>
<keyword evidence="3" id="KW-1185">Reference proteome</keyword>
<evidence type="ECO:0000313" key="3">
    <source>
        <dbReference type="Proteomes" id="UP000076842"/>
    </source>
</evidence>
<dbReference type="SUPFAM" id="SSF52047">
    <property type="entry name" value="RNI-like"/>
    <property type="match status" value="1"/>
</dbReference>
<dbReference type="InParanoid" id="A0A165ERB8"/>
<feature type="compositionally biased region" description="Acidic residues" evidence="1">
    <location>
        <begin position="428"/>
        <end position="438"/>
    </location>
</feature>
<name>A0A165ERB8_9BASI</name>
<protein>
    <recommendedName>
        <fullName evidence="4">F-box domain-containing protein</fullName>
    </recommendedName>
</protein>
<dbReference type="AlphaFoldDB" id="A0A165ERB8"/>
<evidence type="ECO:0000313" key="2">
    <source>
        <dbReference type="EMBL" id="KZT55378.1"/>
    </source>
</evidence>
<dbReference type="Proteomes" id="UP000076842">
    <property type="component" value="Unassembled WGS sequence"/>
</dbReference>
<dbReference type="Gene3D" id="3.80.10.10">
    <property type="entry name" value="Ribonuclease Inhibitor"/>
    <property type="match status" value="1"/>
</dbReference>